<evidence type="ECO:0008006" key="4">
    <source>
        <dbReference type="Google" id="ProtNLM"/>
    </source>
</evidence>
<dbReference type="OrthoDB" id="5573500at2759"/>
<accession>A0A9W8LTJ5</accession>
<comment type="caution">
    <text evidence="2">The sequence shown here is derived from an EMBL/GenBank/DDBJ whole genome shotgun (WGS) entry which is preliminary data.</text>
</comment>
<sequence>MSQLYMTMHGDCKATTDRAGYFHPPIRQDVVLDMSVRKLQTIKQIQRTTHRQADLLKTVLVYNIFKAVVGPPPPSIAPTGLQAVPQDADARAGGCDIAQQQQQLDSVRSSTLDGRSGLDMDVDADENGAAAAEQSWFDHCIDNMLTDDEEEEDAQLAYALDASDDEDEEEDSYAHDQSTCPVIVTSAVQSTFDAAPAGPDAHNCMSLESSGLSSESPGGYDSPYFLKRSHHSTSVHSLCKLGEPDISQHWMGHCLPQIVAGPTSMWSSPGDSSPPRLDIESSSTFA</sequence>
<evidence type="ECO:0000256" key="1">
    <source>
        <dbReference type="SAM" id="MobiDB-lite"/>
    </source>
</evidence>
<dbReference type="AlphaFoldDB" id="A0A9W8LTJ5"/>
<feature type="region of interest" description="Disordered" evidence="1">
    <location>
        <begin position="265"/>
        <end position="286"/>
    </location>
</feature>
<protein>
    <recommendedName>
        <fullName evidence="4">SERTA domain-containing protein</fullName>
    </recommendedName>
</protein>
<dbReference type="EMBL" id="JANBUO010000946">
    <property type="protein sequence ID" value="KAJ2800650.1"/>
    <property type="molecule type" value="Genomic_DNA"/>
</dbReference>
<gene>
    <name evidence="2" type="ORF">H4R20_003981</name>
</gene>
<reference evidence="2" key="1">
    <citation type="submission" date="2022-07" db="EMBL/GenBank/DDBJ databases">
        <title>Phylogenomic reconstructions and comparative analyses of Kickxellomycotina fungi.</title>
        <authorList>
            <person name="Reynolds N.K."/>
            <person name="Stajich J.E."/>
            <person name="Barry K."/>
            <person name="Grigoriev I.V."/>
            <person name="Crous P."/>
            <person name="Smith M.E."/>
        </authorList>
    </citation>
    <scope>NUCLEOTIDE SEQUENCE</scope>
    <source>
        <strain evidence="2">NRRL 1565</strain>
    </source>
</reference>
<evidence type="ECO:0000313" key="3">
    <source>
        <dbReference type="Proteomes" id="UP001140094"/>
    </source>
</evidence>
<keyword evidence="3" id="KW-1185">Reference proteome</keyword>
<organism evidence="2 3">
    <name type="scientific">Coemansia guatemalensis</name>
    <dbReference type="NCBI Taxonomy" id="2761395"/>
    <lineage>
        <taxon>Eukaryota</taxon>
        <taxon>Fungi</taxon>
        <taxon>Fungi incertae sedis</taxon>
        <taxon>Zoopagomycota</taxon>
        <taxon>Kickxellomycotina</taxon>
        <taxon>Kickxellomycetes</taxon>
        <taxon>Kickxellales</taxon>
        <taxon>Kickxellaceae</taxon>
        <taxon>Coemansia</taxon>
    </lineage>
</organism>
<name>A0A9W8LTJ5_9FUNG</name>
<dbReference type="Proteomes" id="UP001140094">
    <property type="component" value="Unassembled WGS sequence"/>
</dbReference>
<evidence type="ECO:0000313" key="2">
    <source>
        <dbReference type="EMBL" id="KAJ2800650.1"/>
    </source>
</evidence>
<proteinExistence type="predicted"/>